<dbReference type="InterPro" id="IPR001322">
    <property type="entry name" value="Lamin_tail_dom"/>
</dbReference>
<dbReference type="NCBIfam" id="TIGR04183">
    <property type="entry name" value="Por_Secre_tail"/>
    <property type="match status" value="1"/>
</dbReference>
<dbReference type="AlphaFoldDB" id="A0A7V4TYS9"/>
<comment type="caution">
    <text evidence="4">The sequence shown here is derived from an EMBL/GenBank/DDBJ whole genome shotgun (WGS) entry which is preliminary data.</text>
</comment>
<accession>A0A7V4TYS9</accession>
<name>A0A7V4TYS9_CALAY</name>
<dbReference type="Pfam" id="PF02012">
    <property type="entry name" value="BNR"/>
    <property type="match status" value="1"/>
</dbReference>
<dbReference type="InterPro" id="IPR015943">
    <property type="entry name" value="WD40/YVTN_repeat-like_dom_sf"/>
</dbReference>
<evidence type="ECO:0000256" key="2">
    <source>
        <dbReference type="ARBA" id="ARBA00023276"/>
    </source>
</evidence>
<dbReference type="CDD" id="cd15482">
    <property type="entry name" value="Sialidase_non-viral"/>
    <property type="match status" value="1"/>
</dbReference>
<dbReference type="Pfam" id="PF18962">
    <property type="entry name" value="Por_Secre_tail"/>
    <property type="match status" value="1"/>
</dbReference>
<sequence length="869" mass="94799">MKRVVTPLMILIFSALLFAQEWEIVKMGNMEFYPNDGYAFNMDTAMYVGQDGAVLITTDGGQEGMLVREPDGNSWTAVDFANELVGYACAGAGFIYKTTDGGYTWTQVGDTANITTDLKGIAVVSEDTVYVAGRSSTLLKTVDGGATWEASTFDFGKDLDGGIDFCNANVGVVASDSKGGYTWYTHDGGVTWTSSIVTFPTGTGSQKIFDVSATGDSTFVLAGYGYTVFISTDGGQNWQVSGDYVSDYVYNYKAFTVDENTFFVGGQNGHLVKTTDGGATWTNIDIPTGQKIQFMHFVDADNGFVFAQYGQWFKTFDGGQSWTPLLEWPNVTFKGMGFSEPDHIFATGWAGEYTMTSDGYNWTYPDNKKTGSTEKIYAVEFISPTVGFLGGTEGLLLKTTDGGETWAEVSNPMYDDQKSIYVVKQIGQKLYAGGRSGYVMVSDDNGDTWSLIPNSSTSSVYDFWQASDTLLVAVGSSGKIFYSTSAIDSFYVFKDHGSMTWREIDATAGHVVLVGSKGYVYHTTPDKPDSLQEVFKEPAGKDLYGLAAVDDTTFYIGGRDGVLYVSTDGGLTWAAETLPEDAQGQTIERVIFDGASLWLTGNDGNILKKSLTPAGPISGLFINEFMASNDNAYADENGEFDDWIEFYNNTDQPIDMGGLLINDDLNEPFSSWYMIPDTAPDSTTVQPGGFILFWADKQSEQGVLHLEIKLSSSGEQIGLAQIVGMDTVMLDSITFGAQESDTSMGRRTDGADEWVKFFPSSPLDNNENGTIVSIRYEPGVVVHEYALEQNYPNPFNPVTTIKFSIKKSGPVELEVFNAAGQKVATLLNRTMKAGRVEVKWDAGNMASGLYFYRLKSGNFTAVKKMLLVK</sequence>
<dbReference type="Gene3D" id="2.130.10.10">
    <property type="entry name" value="YVTN repeat-like/Quinoprotein amine dehydrogenase"/>
    <property type="match status" value="3"/>
</dbReference>
<dbReference type="SUPFAM" id="SSF110296">
    <property type="entry name" value="Oligoxyloglucan reducing end-specific cellobiohydrolase"/>
    <property type="match status" value="3"/>
</dbReference>
<protein>
    <submittedName>
        <fullName evidence="4">T9SS type A sorting domain-containing protein</fullName>
    </submittedName>
</protein>
<dbReference type="GO" id="GO:0009523">
    <property type="term" value="C:photosystem II"/>
    <property type="evidence" value="ECO:0007669"/>
    <property type="project" value="UniProtKB-KW"/>
</dbReference>
<proteinExistence type="predicted"/>
<dbReference type="PANTHER" id="PTHR47199">
    <property type="entry name" value="PHOTOSYSTEM II STABILITY/ASSEMBLY FACTOR HCF136, CHLOROPLASTIC"/>
    <property type="match status" value="1"/>
</dbReference>
<organism evidence="4">
    <name type="scientific">Caldithrix abyssi</name>
    <dbReference type="NCBI Taxonomy" id="187145"/>
    <lineage>
        <taxon>Bacteria</taxon>
        <taxon>Pseudomonadati</taxon>
        <taxon>Calditrichota</taxon>
        <taxon>Calditrichia</taxon>
        <taxon>Calditrichales</taxon>
        <taxon>Calditrichaceae</taxon>
        <taxon>Caldithrix</taxon>
    </lineage>
</organism>
<dbReference type="Pfam" id="PF14870">
    <property type="entry name" value="PSII_BNR"/>
    <property type="match status" value="1"/>
</dbReference>
<dbReference type="GO" id="GO:0015979">
    <property type="term" value="P:photosynthesis"/>
    <property type="evidence" value="ECO:0007669"/>
    <property type="project" value="UniProtKB-KW"/>
</dbReference>
<gene>
    <name evidence="4" type="ORF">ENK44_04335</name>
</gene>
<dbReference type="InterPro" id="IPR002860">
    <property type="entry name" value="BNR_rpt"/>
</dbReference>
<evidence type="ECO:0000313" key="4">
    <source>
        <dbReference type="EMBL" id="HGY54906.1"/>
    </source>
</evidence>
<reference evidence="4" key="1">
    <citation type="journal article" date="2020" name="mSystems">
        <title>Genome- and Community-Level Interaction Insights into Carbon Utilization and Element Cycling Functions of Hydrothermarchaeota in Hydrothermal Sediment.</title>
        <authorList>
            <person name="Zhou Z."/>
            <person name="Liu Y."/>
            <person name="Xu W."/>
            <person name="Pan J."/>
            <person name="Luo Z.H."/>
            <person name="Li M."/>
        </authorList>
    </citation>
    <scope>NUCLEOTIDE SEQUENCE [LARGE SCALE GENOMIC DNA]</scope>
    <source>
        <strain evidence="4">HyVt-577</strain>
    </source>
</reference>
<keyword evidence="2" id="KW-0604">Photosystem II</keyword>
<keyword evidence="1" id="KW-0602">Photosynthesis</keyword>
<dbReference type="Proteomes" id="UP000885779">
    <property type="component" value="Unassembled WGS sequence"/>
</dbReference>
<dbReference type="Pfam" id="PF00932">
    <property type="entry name" value="LTD"/>
    <property type="match status" value="1"/>
</dbReference>
<dbReference type="InterPro" id="IPR036415">
    <property type="entry name" value="Lamin_tail_dom_sf"/>
</dbReference>
<dbReference type="InterPro" id="IPR026444">
    <property type="entry name" value="Secre_tail"/>
</dbReference>
<dbReference type="InterPro" id="IPR028203">
    <property type="entry name" value="PSII_CF48-like_dom"/>
</dbReference>
<dbReference type="PANTHER" id="PTHR47199:SF2">
    <property type="entry name" value="PHOTOSYSTEM II STABILITY_ASSEMBLY FACTOR HCF136, CHLOROPLASTIC"/>
    <property type="match status" value="1"/>
</dbReference>
<dbReference type="Gene3D" id="2.60.40.4070">
    <property type="match status" value="1"/>
</dbReference>
<dbReference type="PROSITE" id="PS51841">
    <property type="entry name" value="LTD"/>
    <property type="match status" value="1"/>
</dbReference>
<evidence type="ECO:0000259" key="3">
    <source>
        <dbReference type="PROSITE" id="PS51841"/>
    </source>
</evidence>
<dbReference type="SUPFAM" id="SSF74853">
    <property type="entry name" value="Lamin A/C globular tail domain"/>
    <property type="match status" value="1"/>
</dbReference>
<feature type="domain" description="LTD" evidence="3">
    <location>
        <begin position="610"/>
        <end position="780"/>
    </location>
</feature>
<dbReference type="EMBL" id="DRQG01000034">
    <property type="protein sequence ID" value="HGY54906.1"/>
    <property type="molecule type" value="Genomic_DNA"/>
</dbReference>
<evidence type="ECO:0000256" key="1">
    <source>
        <dbReference type="ARBA" id="ARBA00022531"/>
    </source>
</evidence>